<reference evidence="4" key="1">
    <citation type="journal article" date="2019" name="Int. J. Syst. Evol. Microbiol.">
        <title>The Global Catalogue of Microorganisms (GCM) 10K type strain sequencing project: providing services to taxonomists for standard genome sequencing and annotation.</title>
        <authorList>
            <consortium name="The Broad Institute Genomics Platform"/>
            <consortium name="The Broad Institute Genome Sequencing Center for Infectious Disease"/>
            <person name="Wu L."/>
            <person name="Ma J."/>
        </authorList>
    </citation>
    <scope>NUCLEOTIDE SEQUENCE [LARGE SCALE GENOMIC DNA]</scope>
    <source>
        <strain evidence="4">CECT 7798</strain>
    </source>
</reference>
<dbReference type="InterPro" id="IPR011765">
    <property type="entry name" value="Pept_M16_N"/>
</dbReference>
<organism evidence="3 4">
    <name type="scientific">Chryseobacterium tructae</name>
    <dbReference type="NCBI Taxonomy" id="1037380"/>
    <lineage>
        <taxon>Bacteria</taxon>
        <taxon>Pseudomonadati</taxon>
        <taxon>Bacteroidota</taxon>
        <taxon>Flavobacteriia</taxon>
        <taxon>Flavobacteriales</taxon>
        <taxon>Weeksellaceae</taxon>
        <taxon>Chryseobacterium group</taxon>
        <taxon>Chryseobacterium</taxon>
    </lineage>
</organism>
<dbReference type="InterPro" id="IPR007863">
    <property type="entry name" value="Peptidase_M16_C"/>
</dbReference>
<dbReference type="InterPro" id="IPR050361">
    <property type="entry name" value="MPP/UQCRC_Complex"/>
</dbReference>
<gene>
    <name evidence="3" type="ORF">ACFONJ_12560</name>
</gene>
<dbReference type="SUPFAM" id="SSF63411">
    <property type="entry name" value="LuxS/MPP-like metallohydrolase"/>
    <property type="match status" value="2"/>
</dbReference>
<evidence type="ECO:0000259" key="2">
    <source>
        <dbReference type="Pfam" id="PF05193"/>
    </source>
</evidence>
<proteinExistence type="predicted"/>
<dbReference type="RefSeq" id="WP_290297539.1">
    <property type="nucleotide sequence ID" value="NZ_JAUFQR010000001.1"/>
</dbReference>
<accession>A0ABV7XY70</accession>
<dbReference type="Pfam" id="PF05193">
    <property type="entry name" value="Peptidase_M16_C"/>
    <property type="match status" value="1"/>
</dbReference>
<dbReference type="InterPro" id="IPR011249">
    <property type="entry name" value="Metalloenz_LuxS/M16"/>
</dbReference>
<keyword evidence="4" id="KW-1185">Reference proteome</keyword>
<dbReference type="EMBL" id="JBHRYO010000002">
    <property type="protein sequence ID" value="MFC3756803.1"/>
    <property type="molecule type" value="Genomic_DNA"/>
</dbReference>
<name>A0ABV7XY70_9FLAO</name>
<evidence type="ECO:0000313" key="3">
    <source>
        <dbReference type="EMBL" id="MFC3756803.1"/>
    </source>
</evidence>
<dbReference type="PANTHER" id="PTHR11851">
    <property type="entry name" value="METALLOPROTEASE"/>
    <property type="match status" value="1"/>
</dbReference>
<evidence type="ECO:0000259" key="1">
    <source>
        <dbReference type="Pfam" id="PF00675"/>
    </source>
</evidence>
<feature type="domain" description="Peptidase M16 C-terminal" evidence="2">
    <location>
        <begin position="201"/>
        <end position="377"/>
    </location>
</feature>
<evidence type="ECO:0000313" key="4">
    <source>
        <dbReference type="Proteomes" id="UP001595735"/>
    </source>
</evidence>
<comment type="caution">
    <text evidence="3">The sequence shown here is derived from an EMBL/GenBank/DDBJ whole genome shotgun (WGS) entry which is preliminary data.</text>
</comment>
<protein>
    <submittedName>
        <fullName evidence="3">M16 family metallopeptidase</fullName>
    </submittedName>
</protein>
<feature type="domain" description="Peptidase M16 N-terminal" evidence="1">
    <location>
        <begin position="55"/>
        <end position="160"/>
    </location>
</feature>
<dbReference type="Proteomes" id="UP001595735">
    <property type="component" value="Unassembled WGS sequence"/>
</dbReference>
<sequence length="470" mass="52445">MKIQLTYIIVSLFLFAGLFTAQKIDINVMPKAGPVPVVNIGKPKTFQLSNGLTVIVVENNKLPQVTANLSIDRPPYYEGNIVGVEHVVAGQLKNGTANLSKDEFNKKVDFLGADLSFSSEGVSASSLSKFFPEILQLMAEAIIHPKFSDEEIQNTKQLLVNILKSKEKDATFILQKASPALQYGKNTSRGQVMTVESVNRIQTKDVKDSYQKYYTPNHAYLVIVGDIKFDHIKSLVSKTFSGWKKSNIPFVALEPVSNVTKTEINVIDVPTAVQSVIRIQNIHSLKMKDANYFPARTALCILGEGVSSRLDMNLREKNGFTYGSWAVLNMEKYRPLFITGANVRNEVTDKSVREFMNELNLISIVKAEELENAKAKLKGDFIMSLEDPNTLAKLALNQKVQELAPDFYTHYLKSLDKVTVADISRVAKDIILPNQSRIMIVGKVSDIAEGLEKLGYPVKYYDQNADLIKE</sequence>
<dbReference type="Pfam" id="PF00675">
    <property type="entry name" value="Peptidase_M16"/>
    <property type="match status" value="1"/>
</dbReference>
<dbReference type="Gene3D" id="3.30.830.10">
    <property type="entry name" value="Metalloenzyme, LuxS/M16 peptidase-like"/>
    <property type="match status" value="2"/>
</dbReference>